<evidence type="ECO:0008006" key="3">
    <source>
        <dbReference type="Google" id="ProtNLM"/>
    </source>
</evidence>
<dbReference type="AlphaFoldDB" id="A0ABD6EGS2"/>
<proteinExistence type="predicted"/>
<name>A0ABD6EGS2_9BILA</name>
<sequence>MEYLFNKIPPHLIKKICQRCENASDILSLERAYPDLNSVLRTVFWTQIRTLTILDDEHHGSSMWISTRDDLSYGVEWTTDVIKDVLTRSCELHSFHLLCDSARNETMSAFIVDILLSTEDLQLTSILLGLPSTSKFAFRTESHGEWPSRSLLKCLVKLVDQQKSTLRHFLILSAQSHLLRFIRGENNKLNTEFVGYCDPLIYSVFHYPLIRAFSDG</sequence>
<evidence type="ECO:0000313" key="1">
    <source>
        <dbReference type="EMBL" id="MFH4978406.1"/>
    </source>
</evidence>
<gene>
    <name evidence="1" type="ORF">AB6A40_005115</name>
</gene>
<comment type="caution">
    <text evidence="1">The sequence shown here is derived from an EMBL/GenBank/DDBJ whole genome shotgun (WGS) entry which is preliminary data.</text>
</comment>
<organism evidence="1 2">
    <name type="scientific">Gnathostoma spinigerum</name>
    <dbReference type="NCBI Taxonomy" id="75299"/>
    <lineage>
        <taxon>Eukaryota</taxon>
        <taxon>Metazoa</taxon>
        <taxon>Ecdysozoa</taxon>
        <taxon>Nematoda</taxon>
        <taxon>Chromadorea</taxon>
        <taxon>Rhabditida</taxon>
        <taxon>Spirurina</taxon>
        <taxon>Gnathostomatomorpha</taxon>
        <taxon>Gnathostomatoidea</taxon>
        <taxon>Gnathostomatidae</taxon>
        <taxon>Gnathostoma</taxon>
    </lineage>
</organism>
<evidence type="ECO:0000313" key="2">
    <source>
        <dbReference type="Proteomes" id="UP001608902"/>
    </source>
</evidence>
<keyword evidence="2" id="KW-1185">Reference proteome</keyword>
<accession>A0ABD6EGS2</accession>
<protein>
    <recommendedName>
        <fullName evidence="3">F-box domain-containing protein</fullName>
    </recommendedName>
</protein>
<dbReference type="EMBL" id="JBGFUD010003173">
    <property type="protein sequence ID" value="MFH4978406.1"/>
    <property type="molecule type" value="Genomic_DNA"/>
</dbReference>
<reference evidence="1 2" key="1">
    <citation type="submission" date="2024-08" db="EMBL/GenBank/DDBJ databases">
        <title>Gnathostoma spinigerum genome.</title>
        <authorList>
            <person name="Gonzalez-Bertolin B."/>
            <person name="Monzon S."/>
            <person name="Zaballos A."/>
            <person name="Jimenez P."/>
            <person name="Dekumyoy P."/>
            <person name="Varona S."/>
            <person name="Cuesta I."/>
            <person name="Sumanam S."/>
            <person name="Adisakwattana P."/>
            <person name="Gasser R.B."/>
            <person name="Hernandez-Gonzalez A."/>
            <person name="Young N.D."/>
            <person name="Perteguer M.J."/>
        </authorList>
    </citation>
    <scope>NUCLEOTIDE SEQUENCE [LARGE SCALE GENOMIC DNA]</scope>
    <source>
        <strain evidence="1">AL3</strain>
        <tissue evidence="1">Liver</tissue>
    </source>
</reference>
<dbReference type="Proteomes" id="UP001608902">
    <property type="component" value="Unassembled WGS sequence"/>
</dbReference>